<dbReference type="GO" id="GO:0005829">
    <property type="term" value="C:cytosol"/>
    <property type="evidence" value="ECO:0007669"/>
    <property type="project" value="TreeGrafter"/>
</dbReference>
<evidence type="ECO:0000256" key="1">
    <source>
        <dbReference type="ARBA" id="ARBA00010688"/>
    </source>
</evidence>
<dbReference type="PIRSF" id="PIRSF000535">
    <property type="entry name" value="1PFK/6PFK/LacC"/>
    <property type="match status" value="1"/>
</dbReference>
<dbReference type="Pfam" id="PF00294">
    <property type="entry name" value="PfkB"/>
    <property type="match status" value="1"/>
</dbReference>
<evidence type="ECO:0000256" key="3">
    <source>
        <dbReference type="ARBA" id="ARBA00022741"/>
    </source>
</evidence>
<evidence type="ECO:0000256" key="7">
    <source>
        <dbReference type="RuleBase" id="RU003704"/>
    </source>
</evidence>
<evidence type="ECO:0000256" key="6">
    <source>
        <dbReference type="PIRNR" id="PIRNR000535"/>
    </source>
</evidence>
<dbReference type="InterPro" id="IPR017583">
    <property type="entry name" value="Tagatose/fructose_Pkinase"/>
</dbReference>
<dbReference type="Proteomes" id="UP000005845">
    <property type="component" value="Unassembled WGS sequence"/>
</dbReference>
<gene>
    <name evidence="9" type="primary">fruK</name>
    <name evidence="9" type="ORF">GOSPT_046_00710</name>
</gene>
<evidence type="ECO:0000256" key="2">
    <source>
        <dbReference type="ARBA" id="ARBA00022679"/>
    </source>
</evidence>
<dbReference type="Gene3D" id="3.40.1190.20">
    <property type="match status" value="1"/>
</dbReference>
<dbReference type="InterPro" id="IPR029056">
    <property type="entry name" value="Ribokinase-like"/>
</dbReference>
<dbReference type="CDD" id="cd01164">
    <property type="entry name" value="FruK_PfkB_like"/>
    <property type="match status" value="1"/>
</dbReference>
<dbReference type="PROSITE" id="PS00584">
    <property type="entry name" value="PFKB_KINASES_2"/>
    <property type="match status" value="1"/>
</dbReference>
<feature type="domain" description="Carbohydrate kinase PfkB" evidence="8">
    <location>
        <begin position="23"/>
        <end position="302"/>
    </location>
</feature>
<dbReference type="AlphaFoldDB" id="H5TYP7"/>
<keyword evidence="10" id="KW-1185">Reference proteome</keyword>
<evidence type="ECO:0000313" key="10">
    <source>
        <dbReference type="Proteomes" id="UP000005845"/>
    </source>
</evidence>
<evidence type="ECO:0000256" key="4">
    <source>
        <dbReference type="ARBA" id="ARBA00022777"/>
    </source>
</evidence>
<dbReference type="RefSeq" id="WP_005204577.1">
    <property type="nucleotide sequence ID" value="NZ_BAFC01000046.1"/>
</dbReference>
<keyword evidence="3" id="KW-0547">Nucleotide-binding</keyword>
<protein>
    <submittedName>
        <fullName evidence="9">1-phosphofructokinase</fullName>
    </submittedName>
</protein>
<dbReference type="GO" id="GO:0005524">
    <property type="term" value="F:ATP binding"/>
    <property type="evidence" value="ECO:0007669"/>
    <property type="project" value="UniProtKB-KW"/>
</dbReference>
<dbReference type="InterPro" id="IPR002139">
    <property type="entry name" value="Ribo/fructo_kinase"/>
</dbReference>
<evidence type="ECO:0000256" key="5">
    <source>
        <dbReference type="ARBA" id="ARBA00022840"/>
    </source>
</evidence>
<comment type="caution">
    <text evidence="9">The sequence shown here is derived from an EMBL/GenBank/DDBJ whole genome shotgun (WGS) entry which is preliminary data.</text>
</comment>
<sequence>MILTVTANPSLDRTLEIAGPLMRGEVQRSTSTRVEPGGKGVNVSRVVAEAGIPTVAVLPAHADDPLLTALDAVALPYRTVDIDGQIRTNITVAENDGTTTKINAPGHTLTPSELDELTALVLRGAEDASWVALCGSLPPGVPDNWYRRISDRLVDSGRRVAIDTSGAPLGAAMSGPVDLIKPNDEELAEVSGIDPAELTAAIASRDYLPVVAASRTLIATTQGAVLATLGAAGAVLTTAEGSWLATPPPIVPRSTVGAGDASLAGYLIAYTAGASEPDRLRTAVAYGSAAAGLAGTQPPLPAQVDVDSVDVVELSGAAPIT</sequence>
<accession>H5TYP7</accession>
<comment type="similarity">
    <text evidence="1 7">Belongs to the carbohydrate kinase PfkB family.</text>
</comment>
<evidence type="ECO:0000259" key="8">
    <source>
        <dbReference type="Pfam" id="PF00294"/>
    </source>
</evidence>
<evidence type="ECO:0000313" key="9">
    <source>
        <dbReference type="EMBL" id="GAB38605.1"/>
    </source>
</evidence>
<dbReference type="SUPFAM" id="SSF53613">
    <property type="entry name" value="Ribokinase-like"/>
    <property type="match status" value="1"/>
</dbReference>
<proteinExistence type="inferred from homology"/>
<keyword evidence="4 7" id="KW-0418">Kinase</keyword>
<dbReference type="NCBIfam" id="TIGR03168">
    <property type="entry name" value="1-PFK"/>
    <property type="match status" value="1"/>
</dbReference>
<keyword evidence="5" id="KW-0067">ATP-binding</keyword>
<keyword evidence="2 6" id="KW-0808">Transferase</keyword>
<name>H5TYP7_9ACTN</name>
<organism evidence="9 10">
    <name type="scientific">Gordonia sputi NBRC 100414</name>
    <dbReference type="NCBI Taxonomy" id="1089453"/>
    <lineage>
        <taxon>Bacteria</taxon>
        <taxon>Bacillati</taxon>
        <taxon>Actinomycetota</taxon>
        <taxon>Actinomycetes</taxon>
        <taxon>Mycobacteriales</taxon>
        <taxon>Gordoniaceae</taxon>
        <taxon>Gordonia</taxon>
    </lineage>
</organism>
<reference evidence="9 10" key="1">
    <citation type="submission" date="2012-02" db="EMBL/GenBank/DDBJ databases">
        <title>Whole genome shotgun sequence of Gordonia sputi NBRC 100414.</title>
        <authorList>
            <person name="Yoshida I."/>
            <person name="Hosoyama A."/>
            <person name="Tsuchikane K."/>
            <person name="Katsumata H."/>
            <person name="Yamazaki S."/>
            <person name="Fujita N."/>
        </authorList>
    </citation>
    <scope>NUCLEOTIDE SEQUENCE [LARGE SCALE GENOMIC DNA]</scope>
    <source>
        <strain evidence="9 10">NBRC 100414</strain>
    </source>
</reference>
<dbReference type="PANTHER" id="PTHR46566:SF5">
    <property type="entry name" value="1-PHOSPHOFRUCTOKINASE"/>
    <property type="match status" value="1"/>
</dbReference>
<dbReference type="PRINTS" id="PR00990">
    <property type="entry name" value="RIBOKINASE"/>
</dbReference>
<dbReference type="InterPro" id="IPR002173">
    <property type="entry name" value="Carboh/pur_kinase_PfkB_CS"/>
</dbReference>
<dbReference type="eggNOG" id="COG1105">
    <property type="taxonomic scope" value="Bacteria"/>
</dbReference>
<dbReference type="PANTHER" id="PTHR46566">
    <property type="entry name" value="1-PHOSPHOFRUCTOKINASE-RELATED"/>
    <property type="match status" value="1"/>
</dbReference>
<dbReference type="GO" id="GO:0008443">
    <property type="term" value="F:phosphofructokinase activity"/>
    <property type="evidence" value="ECO:0007669"/>
    <property type="project" value="TreeGrafter"/>
</dbReference>
<dbReference type="InterPro" id="IPR011611">
    <property type="entry name" value="PfkB_dom"/>
</dbReference>
<dbReference type="EMBL" id="BAFC01000046">
    <property type="protein sequence ID" value="GAB38605.1"/>
    <property type="molecule type" value="Genomic_DNA"/>
</dbReference>